<accession>A0A9E7UNT3</accession>
<dbReference type="GO" id="GO:0046872">
    <property type="term" value="F:metal ion binding"/>
    <property type="evidence" value="ECO:0007669"/>
    <property type="project" value="UniProtKB-KW"/>
</dbReference>
<dbReference type="Proteomes" id="UP001065373">
    <property type="component" value="Chromosome"/>
</dbReference>
<dbReference type="GeneID" id="75105691"/>
<evidence type="ECO:0000259" key="4">
    <source>
        <dbReference type="Pfam" id="PF10531"/>
    </source>
</evidence>
<evidence type="ECO:0000256" key="1">
    <source>
        <dbReference type="ARBA" id="ARBA00022723"/>
    </source>
</evidence>
<feature type="domain" description="Soluble ligand binding" evidence="4">
    <location>
        <begin position="23"/>
        <end position="64"/>
    </location>
</feature>
<dbReference type="RefSeq" id="WP_261599867.1">
    <property type="nucleotide sequence ID" value="NZ_CP104550.1"/>
</dbReference>
<organism evidence="5">
    <name type="scientific">Methanothermobacter wolfeii</name>
    <name type="common">Methanobacterium wolfei</name>
    <dbReference type="NCBI Taxonomy" id="145261"/>
    <lineage>
        <taxon>Archaea</taxon>
        <taxon>Methanobacteriati</taxon>
        <taxon>Methanobacteriota</taxon>
        <taxon>Methanomada group</taxon>
        <taxon>Methanobacteria</taxon>
        <taxon>Methanobacteriales</taxon>
        <taxon>Methanobacteriaceae</taxon>
        <taxon>Methanothermobacter</taxon>
    </lineage>
</organism>
<keyword evidence="1" id="KW-0479">Metal-binding</keyword>
<evidence type="ECO:0000313" key="5">
    <source>
        <dbReference type="EMBL" id="UXH32571.1"/>
    </source>
</evidence>
<dbReference type="InterPro" id="IPR019554">
    <property type="entry name" value="Soluble_ligand-bd"/>
</dbReference>
<evidence type="ECO:0000256" key="2">
    <source>
        <dbReference type="ARBA" id="ARBA00023004"/>
    </source>
</evidence>
<keyword evidence="3" id="KW-0411">Iron-sulfur</keyword>
<dbReference type="PANTHER" id="PTHR43578">
    <property type="entry name" value="NADH-QUINONE OXIDOREDUCTASE SUBUNIT F"/>
    <property type="match status" value="1"/>
</dbReference>
<dbReference type="AlphaFoldDB" id="A0A9E7UNT3"/>
<proteinExistence type="predicted"/>
<keyword evidence="2" id="KW-0408">Iron</keyword>
<gene>
    <name evidence="5" type="ORF">N5910_00525</name>
</gene>
<evidence type="ECO:0000256" key="3">
    <source>
        <dbReference type="ARBA" id="ARBA00023014"/>
    </source>
</evidence>
<dbReference type="Pfam" id="PF10531">
    <property type="entry name" value="SLBB"/>
    <property type="match status" value="1"/>
</dbReference>
<dbReference type="Gene3D" id="3.10.20.600">
    <property type="match status" value="1"/>
</dbReference>
<protein>
    <submittedName>
        <fullName evidence="5">SLBB domain-containing protein</fullName>
    </submittedName>
</protein>
<dbReference type="SUPFAM" id="SSF142984">
    <property type="entry name" value="Nqo1 middle domain-like"/>
    <property type="match status" value="1"/>
</dbReference>
<dbReference type="PANTHER" id="PTHR43578:SF3">
    <property type="entry name" value="NADH-QUINONE OXIDOREDUCTASE SUBUNIT F"/>
    <property type="match status" value="1"/>
</dbReference>
<sequence>MQQGPEYFSSTGTEESRGTKTFSLVGDVRRTGLIEVPLGTSLREVIFDIGGGVRGGELKAVQIGGPSGGCLPAELADTRIDYDSLTSAGAIMGSGGLAVLSERTCMVEL</sequence>
<name>A0A9E7UNT3_METWO</name>
<reference evidence="5" key="1">
    <citation type="submission" date="2022-09" db="EMBL/GenBank/DDBJ databases">
        <title>Characterization of three MwoI isoschizomers from sequenced genome and metagenomes.</title>
        <authorList>
            <person name="Fomenkov A."/>
            <person name="Xu S.Y."/>
            <person name="Roberts R.J."/>
        </authorList>
    </citation>
    <scope>NUCLEOTIDE SEQUENCE</scope>
    <source>
        <strain evidence="5">DSM 2970</strain>
    </source>
</reference>
<dbReference type="EMBL" id="CP104550">
    <property type="protein sequence ID" value="UXH32571.1"/>
    <property type="molecule type" value="Genomic_DNA"/>
</dbReference>
<dbReference type="GO" id="GO:0051536">
    <property type="term" value="F:iron-sulfur cluster binding"/>
    <property type="evidence" value="ECO:0007669"/>
    <property type="project" value="UniProtKB-KW"/>
</dbReference>